<dbReference type="InterPro" id="IPR036393">
    <property type="entry name" value="AceGlu_kinase-like_sf"/>
</dbReference>
<feature type="binding site" evidence="16">
    <location>
        <position position="47"/>
    </location>
    <ligand>
        <name>substrate</name>
    </ligand>
</feature>
<gene>
    <name evidence="21" type="ORF">SAMN05216215_106510</name>
</gene>
<evidence type="ECO:0000256" key="11">
    <source>
        <dbReference type="ARBA" id="ARBA00022777"/>
    </source>
</evidence>
<evidence type="ECO:0000256" key="10">
    <source>
        <dbReference type="ARBA" id="ARBA00022741"/>
    </source>
</evidence>
<feature type="binding site" evidence="16">
    <location>
        <position position="183"/>
    </location>
    <ligand>
        <name>ATP</name>
        <dbReference type="ChEBI" id="CHEBI:30616"/>
    </ligand>
</feature>
<keyword evidence="12 16" id="KW-0067">ATP-binding</keyword>
<dbReference type="STRING" id="418495.SAMN05216215_106510"/>
<dbReference type="GO" id="GO:0009089">
    <property type="term" value="P:lysine biosynthetic process via diaminopimelate"/>
    <property type="evidence" value="ECO:0007669"/>
    <property type="project" value="UniProtKB-UniPathway"/>
</dbReference>
<evidence type="ECO:0000256" key="14">
    <source>
        <dbReference type="ARBA" id="ARBA00023154"/>
    </source>
</evidence>
<dbReference type="UniPathway" id="UPA00050">
    <property type="reaction ID" value="UER00461"/>
</dbReference>
<dbReference type="RefSeq" id="WP_093276609.1">
    <property type="nucleotide sequence ID" value="NZ_FNOK01000065.1"/>
</dbReference>
<evidence type="ECO:0000256" key="12">
    <source>
        <dbReference type="ARBA" id="ARBA00022840"/>
    </source>
</evidence>
<comment type="pathway">
    <text evidence="2 18">Amino-acid biosynthesis; L-lysine biosynthesis via DAP pathway; (S)-tetrahydrodipicolinate from L-aspartate: step 1/4.</text>
</comment>
<dbReference type="UniPathway" id="UPA00034">
    <property type="reaction ID" value="UER00015"/>
</dbReference>
<feature type="binding site" evidence="16">
    <location>
        <begin position="7"/>
        <end position="10"/>
    </location>
    <ligand>
        <name>ATP</name>
        <dbReference type="ChEBI" id="CHEBI:30616"/>
    </ligand>
</feature>
<evidence type="ECO:0000256" key="8">
    <source>
        <dbReference type="ARBA" id="ARBA00022605"/>
    </source>
</evidence>
<keyword evidence="8 18" id="KW-0028">Amino-acid biosynthesis</keyword>
<feature type="binding site" evidence="16">
    <location>
        <position position="178"/>
    </location>
    <ligand>
        <name>ATP</name>
        <dbReference type="ChEBI" id="CHEBI:30616"/>
    </ligand>
</feature>
<sequence>MKPLVQKYGGTSLSTAEHVRRVAERIDAARQTGRPTVAVVSARGDTTDRLLADAKQLHPHPAPRETDQLLATGEVASAALMATALHRRGTRAVSLTGAQAGIRTTGPHGAALIDTIDTRAVRAHLERGSVVVVAGFQGIDPAGELFTLGRGGSDTTAVALAAALDARCEIYTDVDAVYTADPRLVPRARPLPEIAAPLMAEMAFAGARVLHARAVELAAVRNVPLLVASAMHDRPGTTITGGSPIGMLEKEGFVAAITHDADIARFTIRLAPDDPERPHRALRAIADQIIPVDLVTWADDRPALSFTVAGAAVHQARRQVELAVPNAGRDVAVQRELGKISLLGTGMLTRPEYAVRVLRTLEELGIPANSLHTNQLRVSVLVPAAHTAAAVAALHDEFELDRPRPDPVPTS</sequence>
<evidence type="ECO:0000256" key="2">
    <source>
        <dbReference type="ARBA" id="ARBA00004766"/>
    </source>
</evidence>
<dbReference type="PIRSF" id="PIRSF000726">
    <property type="entry name" value="Asp_kin"/>
    <property type="match status" value="1"/>
</dbReference>
<keyword evidence="9 17" id="KW-0808">Transferase</keyword>
<dbReference type="Gene3D" id="3.40.1160.10">
    <property type="entry name" value="Acetylglutamate kinase-like"/>
    <property type="match status" value="1"/>
</dbReference>
<accession>A0A1H3SIE3</accession>
<evidence type="ECO:0000256" key="18">
    <source>
        <dbReference type="RuleBase" id="RU004249"/>
    </source>
</evidence>
<dbReference type="GO" id="GO:0005524">
    <property type="term" value="F:ATP binding"/>
    <property type="evidence" value="ECO:0007669"/>
    <property type="project" value="UniProtKB-KW"/>
</dbReference>
<dbReference type="UniPathway" id="UPA00051">
    <property type="reaction ID" value="UER00462"/>
</dbReference>
<dbReference type="InterPro" id="IPR045865">
    <property type="entry name" value="ACT-like_dom_sf"/>
</dbReference>
<dbReference type="SUPFAM" id="SSF55021">
    <property type="entry name" value="ACT-like"/>
    <property type="match status" value="1"/>
</dbReference>
<dbReference type="InterPro" id="IPR054352">
    <property type="entry name" value="ACT_Aspartokinase"/>
</dbReference>
<keyword evidence="10 16" id="KW-0547">Nucleotide-binding</keyword>
<dbReference type="InterPro" id="IPR018042">
    <property type="entry name" value="Aspartate_kinase_CS"/>
</dbReference>
<name>A0A1H3SIE3_9PSEU</name>
<comment type="pathway">
    <text evidence="4 18">Amino-acid biosynthesis; L-threonine biosynthesis; L-threonine from L-aspartate: step 1/5.</text>
</comment>
<dbReference type="InterPro" id="IPR001341">
    <property type="entry name" value="Asp_kinase"/>
</dbReference>
<evidence type="ECO:0000256" key="5">
    <source>
        <dbReference type="ARBA" id="ARBA00010122"/>
    </source>
</evidence>
<dbReference type="EMBL" id="FNOK01000065">
    <property type="protein sequence ID" value="SDZ37311.1"/>
    <property type="molecule type" value="Genomic_DNA"/>
</dbReference>
<keyword evidence="13" id="KW-0220">Diaminopimelate biosynthesis</keyword>
<evidence type="ECO:0000256" key="17">
    <source>
        <dbReference type="RuleBase" id="RU003448"/>
    </source>
</evidence>
<dbReference type="PANTHER" id="PTHR21499">
    <property type="entry name" value="ASPARTATE KINASE"/>
    <property type="match status" value="1"/>
</dbReference>
<keyword evidence="22" id="KW-1185">Reference proteome</keyword>
<feature type="binding site" evidence="16">
    <location>
        <position position="74"/>
    </location>
    <ligand>
        <name>substrate</name>
    </ligand>
</feature>
<keyword evidence="14" id="KW-0457">Lysine biosynthesis</keyword>
<dbReference type="Proteomes" id="UP000199529">
    <property type="component" value="Unassembled WGS sequence"/>
</dbReference>
<dbReference type="GO" id="GO:0009090">
    <property type="term" value="P:homoserine biosynthetic process"/>
    <property type="evidence" value="ECO:0007669"/>
    <property type="project" value="TreeGrafter"/>
</dbReference>
<comment type="pathway">
    <text evidence="3 18">Amino-acid biosynthesis; L-methionine biosynthesis via de novo pathway; L-homoserine from L-aspartate: step 1/3.</text>
</comment>
<evidence type="ECO:0000256" key="13">
    <source>
        <dbReference type="ARBA" id="ARBA00022915"/>
    </source>
</evidence>
<comment type="similarity">
    <text evidence="5 17">Belongs to the aspartokinase family.</text>
</comment>
<dbReference type="EC" id="2.7.2.4" evidence="6 17"/>
<dbReference type="GO" id="GO:0004072">
    <property type="term" value="F:aspartate kinase activity"/>
    <property type="evidence" value="ECO:0007669"/>
    <property type="project" value="UniProtKB-EC"/>
</dbReference>
<dbReference type="InterPro" id="IPR001048">
    <property type="entry name" value="Asp/Glu/Uridylate_kinase"/>
</dbReference>
<keyword evidence="11 17" id="KW-0418">Kinase</keyword>
<dbReference type="GO" id="GO:0005829">
    <property type="term" value="C:cytosol"/>
    <property type="evidence" value="ECO:0007669"/>
    <property type="project" value="TreeGrafter"/>
</dbReference>
<evidence type="ECO:0000256" key="15">
    <source>
        <dbReference type="ARBA" id="ARBA00047872"/>
    </source>
</evidence>
<dbReference type="Pfam" id="PF22468">
    <property type="entry name" value="ACT_9"/>
    <property type="match status" value="1"/>
</dbReference>
<dbReference type="NCBIfam" id="NF005154">
    <property type="entry name" value="PRK06635.1-2"/>
    <property type="match status" value="1"/>
</dbReference>
<evidence type="ECO:0000256" key="7">
    <source>
        <dbReference type="ARBA" id="ARBA00016273"/>
    </source>
</evidence>
<dbReference type="CDD" id="cd04246">
    <property type="entry name" value="AAK_AK-DapG-like"/>
    <property type="match status" value="1"/>
</dbReference>
<dbReference type="SUPFAM" id="SSF53633">
    <property type="entry name" value="Carbamate kinase-like"/>
    <property type="match status" value="1"/>
</dbReference>
<feature type="binding site" evidence="16">
    <location>
        <begin position="172"/>
        <end position="173"/>
    </location>
    <ligand>
        <name>ATP</name>
        <dbReference type="ChEBI" id="CHEBI:30616"/>
    </ligand>
</feature>
<dbReference type="AlphaFoldDB" id="A0A1H3SIE3"/>
<dbReference type="NCBIfam" id="NF005155">
    <property type="entry name" value="PRK06635.1-4"/>
    <property type="match status" value="1"/>
</dbReference>
<evidence type="ECO:0000256" key="6">
    <source>
        <dbReference type="ARBA" id="ARBA00013059"/>
    </source>
</evidence>
<comment type="catalytic activity">
    <reaction evidence="15 17">
        <text>L-aspartate + ATP = 4-phospho-L-aspartate + ADP</text>
        <dbReference type="Rhea" id="RHEA:23776"/>
        <dbReference type="ChEBI" id="CHEBI:29991"/>
        <dbReference type="ChEBI" id="CHEBI:30616"/>
        <dbReference type="ChEBI" id="CHEBI:57535"/>
        <dbReference type="ChEBI" id="CHEBI:456216"/>
        <dbReference type="EC" id="2.7.2.4"/>
    </reaction>
</comment>
<dbReference type="Gene3D" id="3.30.2130.10">
    <property type="entry name" value="VC0802-like"/>
    <property type="match status" value="1"/>
</dbReference>
<protein>
    <recommendedName>
        <fullName evidence="7 17">Aspartokinase</fullName>
        <ecNumber evidence="6 17">2.7.2.4</ecNumber>
    </recommendedName>
</protein>
<dbReference type="NCBIfam" id="TIGR00657">
    <property type="entry name" value="asp_kinases"/>
    <property type="match status" value="1"/>
</dbReference>
<dbReference type="Pfam" id="PF00696">
    <property type="entry name" value="AA_kinase"/>
    <property type="match status" value="1"/>
</dbReference>
<feature type="domain" description="Aspartate/glutamate/uridylate kinase" evidence="19">
    <location>
        <begin position="3"/>
        <end position="229"/>
    </location>
</feature>
<dbReference type="GO" id="GO:0019877">
    <property type="term" value="P:diaminopimelate biosynthetic process"/>
    <property type="evidence" value="ECO:0007669"/>
    <property type="project" value="UniProtKB-KW"/>
</dbReference>
<evidence type="ECO:0000259" key="19">
    <source>
        <dbReference type="Pfam" id="PF00696"/>
    </source>
</evidence>
<feature type="domain" description="Aspartokinase ACT" evidence="20">
    <location>
        <begin position="340"/>
        <end position="398"/>
    </location>
</feature>
<evidence type="ECO:0000259" key="20">
    <source>
        <dbReference type="Pfam" id="PF22468"/>
    </source>
</evidence>
<dbReference type="PANTHER" id="PTHR21499:SF3">
    <property type="entry name" value="ASPARTOKINASE"/>
    <property type="match status" value="1"/>
</dbReference>
<evidence type="ECO:0000313" key="21">
    <source>
        <dbReference type="EMBL" id="SDZ37311.1"/>
    </source>
</evidence>
<reference evidence="22" key="1">
    <citation type="submission" date="2016-10" db="EMBL/GenBank/DDBJ databases">
        <authorList>
            <person name="Varghese N."/>
            <person name="Submissions S."/>
        </authorList>
    </citation>
    <scope>NUCLEOTIDE SEQUENCE [LARGE SCALE GENOMIC DNA]</scope>
    <source>
        <strain evidence="22">CGMCC 4.3530</strain>
    </source>
</reference>
<dbReference type="OrthoDB" id="9799110at2"/>
<dbReference type="GO" id="GO:0009088">
    <property type="term" value="P:threonine biosynthetic process"/>
    <property type="evidence" value="ECO:0007669"/>
    <property type="project" value="UniProtKB-UniPathway"/>
</dbReference>
<evidence type="ECO:0000313" key="22">
    <source>
        <dbReference type="Proteomes" id="UP000199529"/>
    </source>
</evidence>
<evidence type="ECO:0000256" key="1">
    <source>
        <dbReference type="ARBA" id="ARBA00002843"/>
    </source>
</evidence>
<evidence type="ECO:0000256" key="16">
    <source>
        <dbReference type="PIRSR" id="PIRSR000726-1"/>
    </source>
</evidence>
<dbReference type="PROSITE" id="PS00324">
    <property type="entry name" value="ASPARTOKINASE"/>
    <property type="match status" value="1"/>
</dbReference>
<evidence type="ECO:0000256" key="3">
    <source>
        <dbReference type="ARBA" id="ARBA00004986"/>
    </source>
</evidence>
<proteinExistence type="inferred from homology"/>
<comment type="function">
    <text evidence="1">Catalyzes the phosphorylation of the beta-carboxyl group of aspartic acid with ATP to yield 4-phospho-L-aspartate, which is involved in the branched biosynthetic pathway leading to the biosynthesis of amino acids lysine, threonine, isoleucine and methionine.</text>
</comment>
<organism evidence="21 22">
    <name type="scientific">Saccharopolyspora shandongensis</name>
    <dbReference type="NCBI Taxonomy" id="418495"/>
    <lineage>
        <taxon>Bacteria</taxon>
        <taxon>Bacillati</taxon>
        <taxon>Actinomycetota</taxon>
        <taxon>Actinomycetes</taxon>
        <taxon>Pseudonocardiales</taxon>
        <taxon>Pseudonocardiaceae</taxon>
        <taxon>Saccharopolyspora</taxon>
    </lineage>
</organism>
<evidence type="ECO:0000256" key="4">
    <source>
        <dbReference type="ARBA" id="ARBA00005139"/>
    </source>
</evidence>
<evidence type="ECO:0000256" key="9">
    <source>
        <dbReference type="ARBA" id="ARBA00022679"/>
    </source>
</evidence>
<dbReference type="InterPro" id="IPR005260">
    <property type="entry name" value="Asp_kin_monofn"/>
</dbReference>